<organism evidence="10 11">
    <name type="scientific">Clytia hemisphaerica</name>
    <dbReference type="NCBI Taxonomy" id="252671"/>
    <lineage>
        <taxon>Eukaryota</taxon>
        <taxon>Metazoa</taxon>
        <taxon>Cnidaria</taxon>
        <taxon>Hydrozoa</taxon>
        <taxon>Hydroidolina</taxon>
        <taxon>Leptothecata</taxon>
        <taxon>Obeliida</taxon>
        <taxon>Clytiidae</taxon>
        <taxon>Clytia</taxon>
    </lineage>
</organism>
<dbReference type="RefSeq" id="XP_066936331.1">
    <property type="nucleotide sequence ID" value="XM_067080230.1"/>
</dbReference>
<evidence type="ECO:0000259" key="9">
    <source>
        <dbReference type="PROSITE" id="PS00028"/>
    </source>
</evidence>
<evidence type="ECO:0000256" key="4">
    <source>
        <dbReference type="ARBA" id="ARBA00022695"/>
    </source>
</evidence>
<dbReference type="PANTHER" id="PTHR10656:SF42">
    <property type="entry name" value="CYCLIC GMP-AMP SYNTHASE-LIKE PROTEIN-RELATED"/>
    <property type="match status" value="1"/>
</dbReference>
<keyword evidence="11" id="KW-1185">Reference proteome</keyword>
<evidence type="ECO:0000313" key="11">
    <source>
        <dbReference type="Proteomes" id="UP000594262"/>
    </source>
</evidence>
<dbReference type="PROSITE" id="PS00028">
    <property type="entry name" value="ZINC_FINGER_C2H2_1"/>
    <property type="match status" value="1"/>
</dbReference>
<dbReference type="Pfam" id="PF03281">
    <property type="entry name" value="Mab-21"/>
    <property type="match status" value="1"/>
</dbReference>
<evidence type="ECO:0000313" key="10">
    <source>
        <dbReference type="EnsemblMetazoa" id="CLYHEMP018075.1"/>
    </source>
</evidence>
<dbReference type="InterPro" id="IPR013087">
    <property type="entry name" value="Znf_C2H2_type"/>
</dbReference>
<accession>A0A7M5X5B2</accession>
<keyword evidence="8" id="KW-0460">Magnesium</keyword>
<dbReference type="OrthoDB" id="6054650at2759"/>
<comment type="similarity">
    <text evidence="2">Belongs to the mab-21 family.</text>
</comment>
<dbReference type="AlphaFoldDB" id="A0A7M5X5B2"/>
<dbReference type="Proteomes" id="UP000594262">
    <property type="component" value="Unplaced"/>
</dbReference>
<evidence type="ECO:0000256" key="1">
    <source>
        <dbReference type="ARBA" id="ARBA00001946"/>
    </source>
</evidence>
<keyword evidence="3" id="KW-0808">Transferase</keyword>
<sequence>MVCQCRFCDERFNSRQLRDKHIKDYLFYPCLTCAQKCNSLTDLEQHCKDSIHRPPPLAPETLDEQLQLYLQGAYYLEKVIVTRTDRRRARIFVQDFLKKIMRNVIRQPNGRMYSQIIEPAGSTSTQTKIIVADEFDFNIVLKETFQQFIHSGRTVVFDMEHYDFEPLHQRIGLRDLFPNEKVVVPNGYVAPLHRNNAPPNITRLSYYQQFIPRWVQEDLYVKIKNALDEIDIGDLEVRLKCYPNGPAITMFIKHIPGIDHEISIDLSASIKTNIPVNIYGWPREETEDVLSDLQIAKIEEAGIILVPKHQRFWYISFSKAITSLMQFIDGANECRRTCHKVLKRDFKTWQSEPYAGGLKGISTYLFKHHLFWINEEKFDEKENYWANQNIGQCYMDMLESLAEKCRAKHLPNYFNIQENILENKQTRVLNKLAKFCEERRLELLHIHMR</sequence>
<keyword evidence="6" id="KW-0547">Nucleotide-binding</keyword>
<dbReference type="SMART" id="SM01265">
    <property type="entry name" value="Mab-21"/>
    <property type="match status" value="1"/>
</dbReference>
<name>A0A7M5X5B2_9CNID</name>
<evidence type="ECO:0000256" key="7">
    <source>
        <dbReference type="ARBA" id="ARBA00022840"/>
    </source>
</evidence>
<dbReference type="PANTHER" id="PTHR10656">
    <property type="entry name" value="CELL FATE DETERMINING PROTEIN MAB21-RELATED"/>
    <property type="match status" value="1"/>
</dbReference>
<dbReference type="InterPro" id="IPR046906">
    <property type="entry name" value="Mab-21_HhH/H2TH-like"/>
</dbReference>
<keyword evidence="5" id="KW-0479">Metal-binding</keyword>
<evidence type="ECO:0000256" key="8">
    <source>
        <dbReference type="ARBA" id="ARBA00022842"/>
    </source>
</evidence>
<evidence type="ECO:0000256" key="2">
    <source>
        <dbReference type="ARBA" id="ARBA00008307"/>
    </source>
</evidence>
<evidence type="ECO:0000256" key="3">
    <source>
        <dbReference type="ARBA" id="ARBA00022679"/>
    </source>
</evidence>
<protein>
    <recommendedName>
        <fullName evidence="9">C2H2-type domain-containing protein</fullName>
    </recommendedName>
</protein>
<dbReference type="Pfam" id="PF20266">
    <property type="entry name" value="Mab-21_C"/>
    <property type="match status" value="1"/>
</dbReference>
<dbReference type="GO" id="GO:0046872">
    <property type="term" value="F:metal ion binding"/>
    <property type="evidence" value="ECO:0007669"/>
    <property type="project" value="UniProtKB-KW"/>
</dbReference>
<dbReference type="GO" id="GO:0016779">
    <property type="term" value="F:nucleotidyltransferase activity"/>
    <property type="evidence" value="ECO:0007669"/>
    <property type="project" value="UniProtKB-KW"/>
</dbReference>
<dbReference type="InterPro" id="IPR024810">
    <property type="entry name" value="MAB21L/cGLR"/>
</dbReference>
<reference evidence="10" key="1">
    <citation type="submission" date="2021-01" db="UniProtKB">
        <authorList>
            <consortium name="EnsemblMetazoa"/>
        </authorList>
    </citation>
    <scope>IDENTIFICATION</scope>
</reference>
<feature type="domain" description="C2H2-type" evidence="9">
    <location>
        <begin position="30"/>
        <end position="52"/>
    </location>
</feature>
<dbReference type="InterPro" id="IPR046903">
    <property type="entry name" value="Mab-21-like_nuc_Trfase"/>
</dbReference>
<comment type="cofactor">
    <cofactor evidence="1">
        <name>Mg(2+)</name>
        <dbReference type="ChEBI" id="CHEBI:18420"/>
    </cofactor>
</comment>
<dbReference type="GO" id="GO:0005524">
    <property type="term" value="F:ATP binding"/>
    <property type="evidence" value="ECO:0007669"/>
    <property type="project" value="UniProtKB-KW"/>
</dbReference>
<evidence type="ECO:0000256" key="5">
    <source>
        <dbReference type="ARBA" id="ARBA00022723"/>
    </source>
</evidence>
<evidence type="ECO:0000256" key="6">
    <source>
        <dbReference type="ARBA" id="ARBA00022741"/>
    </source>
</evidence>
<keyword evidence="7" id="KW-0067">ATP-binding</keyword>
<keyword evidence="4" id="KW-0548">Nucleotidyltransferase</keyword>
<dbReference type="Gene3D" id="3.30.460.90">
    <property type="match status" value="1"/>
</dbReference>
<dbReference type="GeneID" id="136824071"/>
<proteinExistence type="inferred from homology"/>
<dbReference type="EnsemblMetazoa" id="CLYHEMT018075.1">
    <property type="protein sequence ID" value="CLYHEMP018075.1"/>
    <property type="gene ID" value="CLYHEMG018075"/>
</dbReference>
<dbReference type="Gene3D" id="1.10.1410.40">
    <property type="match status" value="1"/>
</dbReference>